<evidence type="ECO:0000313" key="3">
    <source>
        <dbReference type="Proteomes" id="UP000694844"/>
    </source>
</evidence>
<feature type="domain" description="VWFA" evidence="2">
    <location>
        <begin position="456"/>
        <end position="635"/>
    </location>
</feature>
<dbReference type="Pfam" id="PF00092">
    <property type="entry name" value="VWA"/>
    <property type="match status" value="3"/>
</dbReference>
<dbReference type="CDD" id="cd01450">
    <property type="entry name" value="vWFA_subfamily_ECM"/>
    <property type="match status" value="2"/>
</dbReference>
<dbReference type="InterPro" id="IPR050525">
    <property type="entry name" value="ECM_Assembly_Org"/>
</dbReference>
<sequence>MSVIIILFLLGVNVPVWCASTSTTTSTTSDLSSTQRATTGSDVFSTTTLTSTPTTVSVGCKIDVIYVIERCYYTRNYINDINGFFVGLTEGLKNDTSGVDLKVAYVIYDSDIDFEEAFTSNLTKVKEELENIPPSYSTSYYAEKALEYAYYEFVKLKNGKRSDADTYYVLLSAYKSSSYPASGIGATIRMFPKNKMFAVGWRPSSGLETDLVSAVGDSSSYFAIDSITSDLVPARQSLLLKLLTCPTSTATPVTPNCKLDVAFVIDNSYYTDAKYTSTFLAEVLDGIDISSGNLRVALVTYTSTASILFDLNAYNASDDIRQAIESMPSTTSYSRSLNVGLEHARDNVFTSGNGDRADALNYYVFTGTGSANTDSIGRDIRSSGNSYLFALDIGSSYASEWKATIDSCGDESRYIYVSGDETLHTIRSNVTTFLTTCPSISREEYTTALSPSCEIDLVFLLDDTTSVSASEFQSQLNFFSDLMKNINISDDGVQVALVTYGDNGDMIFPFNRYNTSGEVQSAIKNIVQVNPAYGRSYRYVDRAIEYAFENVFSKENGDRDHAPDYYVLLTHGYDYGDVETFVPVLLSDLNNKVFILVVDYSSTSVYQTAVGSRNLFLWPDFASLTCNRQAFLSNFTECPTTASVAANITTPDCKLDIVFLLETTTSSNDEKFLQLKYFFAGLASQINVSPTTVRIAAVTFNNVETTVFYLNEYSTSADVAYAIKKIPDEDVTSSNNIDDALVYAEANIFTTANGDRADADNFYVFSMDSGRSGTAIQGEQIRQNPSNHIFAIDISSNYPTEWKNTVGDEQKYFYASSYSDLSTIQSDVLTAITTCQITTTTQPATVTTSTTIATTSSSSSSS</sequence>
<dbReference type="KEGG" id="cvn:111124088"/>
<evidence type="ECO:0000259" key="2">
    <source>
        <dbReference type="PROSITE" id="PS50234"/>
    </source>
</evidence>
<feature type="non-terminal residue" evidence="4">
    <location>
        <position position="862"/>
    </location>
</feature>
<feature type="domain" description="VWFA" evidence="2">
    <location>
        <begin position="656"/>
        <end position="828"/>
    </location>
</feature>
<dbReference type="InterPro" id="IPR036465">
    <property type="entry name" value="vWFA_dom_sf"/>
</dbReference>
<dbReference type="Proteomes" id="UP000694844">
    <property type="component" value="Chromosome 3"/>
</dbReference>
<organism evidence="3 4">
    <name type="scientific">Crassostrea virginica</name>
    <name type="common">Eastern oyster</name>
    <dbReference type="NCBI Taxonomy" id="6565"/>
    <lineage>
        <taxon>Eukaryota</taxon>
        <taxon>Metazoa</taxon>
        <taxon>Spiralia</taxon>
        <taxon>Lophotrochozoa</taxon>
        <taxon>Mollusca</taxon>
        <taxon>Bivalvia</taxon>
        <taxon>Autobranchia</taxon>
        <taxon>Pteriomorphia</taxon>
        <taxon>Ostreida</taxon>
        <taxon>Ostreoidea</taxon>
        <taxon>Ostreidae</taxon>
        <taxon>Crassostrea</taxon>
    </lineage>
</organism>
<feature type="signal peptide" evidence="1">
    <location>
        <begin position="1"/>
        <end position="18"/>
    </location>
</feature>
<dbReference type="OrthoDB" id="6132182at2759"/>
<feature type="domain" description="VWFA" evidence="2">
    <location>
        <begin position="260"/>
        <end position="430"/>
    </location>
</feature>
<protein>
    <submittedName>
        <fullName evidence="4">Collagen alpha-6(VI) chain-like</fullName>
    </submittedName>
</protein>
<dbReference type="AlphaFoldDB" id="A0A8B8D3J1"/>
<dbReference type="Gene3D" id="3.40.50.410">
    <property type="entry name" value="von Willebrand factor, type A domain"/>
    <property type="match status" value="4"/>
</dbReference>
<dbReference type="InterPro" id="IPR002035">
    <property type="entry name" value="VWF_A"/>
</dbReference>
<reference evidence="4" key="1">
    <citation type="submission" date="2025-08" db="UniProtKB">
        <authorList>
            <consortium name="RefSeq"/>
        </authorList>
    </citation>
    <scope>IDENTIFICATION</scope>
    <source>
        <tissue evidence="4">Whole sample</tissue>
    </source>
</reference>
<dbReference type="SUPFAM" id="SSF53300">
    <property type="entry name" value="vWA-like"/>
    <property type="match status" value="4"/>
</dbReference>
<gene>
    <name evidence="4" type="primary">LOC111124088</name>
</gene>
<name>A0A8B8D3J1_CRAVI</name>
<keyword evidence="1" id="KW-0732">Signal</keyword>
<feature type="domain" description="VWFA" evidence="2">
    <location>
        <begin position="63"/>
        <end position="238"/>
    </location>
</feature>
<proteinExistence type="predicted"/>
<feature type="chain" id="PRO_5034537360" evidence="1">
    <location>
        <begin position="19"/>
        <end position="862"/>
    </location>
</feature>
<dbReference type="GeneID" id="111124088"/>
<evidence type="ECO:0000313" key="4">
    <source>
        <dbReference type="RefSeq" id="XP_022322658.1"/>
    </source>
</evidence>
<accession>A0A8B8D3J1</accession>
<dbReference type="PANTHER" id="PTHR24020">
    <property type="entry name" value="COLLAGEN ALPHA"/>
    <property type="match status" value="1"/>
</dbReference>
<keyword evidence="3" id="KW-1185">Reference proteome</keyword>
<dbReference type="PANTHER" id="PTHR24020:SF20">
    <property type="entry name" value="PH DOMAIN-CONTAINING PROTEIN"/>
    <property type="match status" value="1"/>
</dbReference>
<dbReference type="PROSITE" id="PS50234">
    <property type="entry name" value="VWFA"/>
    <property type="match status" value="4"/>
</dbReference>
<evidence type="ECO:0000256" key="1">
    <source>
        <dbReference type="SAM" id="SignalP"/>
    </source>
</evidence>
<dbReference type="RefSeq" id="XP_022322658.1">
    <property type="nucleotide sequence ID" value="XM_022466950.1"/>
</dbReference>
<dbReference type="SMART" id="SM00327">
    <property type="entry name" value="VWA"/>
    <property type="match status" value="3"/>
</dbReference>